<keyword evidence="2" id="KW-1185">Reference proteome</keyword>
<dbReference type="STRING" id="381666.H16_A0279"/>
<organism evidence="1 2">
    <name type="scientific">Cupriavidus necator (strain ATCC 17699 / DSM 428 / KCTC 22496 / NCIMB 10442 / H16 / Stanier 337)</name>
    <name type="common">Ralstonia eutropha</name>
    <dbReference type="NCBI Taxonomy" id="381666"/>
    <lineage>
        <taxon>Bacteria</taxon>
        <taxon>Pseudomonadati</taxon>
        <taxon>Pseudomonadota</taxon>
        <taxon>Betaproteobacteria</taxon>
        <taxon>Burkholderiales</taxon>
        <taxon>Burkholderiaceae</taxon>
        <taxon>Cupriavidus</taxon>
    </lineage>
</organism>
<dbReference type="eggNOG" id="COG1917">
    <property type="taxonomic scope" value="Bacteria"/>
</dbReference>
<protein>
    <recommendedName>
        <fullName evidence="3">DUF2917 domain-containing protein</fullName>
    </recommendedName>
</protein>
<evidence type="ECO:0000313" key="1">
    <source>
        <dbReference type="EMBL" id="CAJ91430.1"/>
    </source>
</evidence>
<name>Q0KEZ1_CUPNH</name>
<reference evidence="1 2" key="1">
    <citation type="journal article" date="2006" name="Nat. Biotechnol.">
        <title>Genome sequence of the bioplastic-producing 'Knallgas' bacterium Ralstonia eutropha H16.</title>
        <authorList>
            <person name="Pohlmann A."/>
            <person name="Fricke W.F."/>
            <person name="Reinecke F."/>
            <person name="Kusian B."/>
            <person name="Liesegang H."/>
            <person name="Cramm R."/>
            <person name="Eitinger T."/>
            <person name="Ewering C."/>
            <person name="Potter M."/>
            <person name="Schwartz E."/>
            <person name="Strittmatter A."/>
            <person name="Voss I."/>
            <person name="Gottschalk G."/>
            <person name="Steinbuechel A."/>
            <person name="Friedrich B."/>
            <person name="Bowien B."/>
        </authorList>
    </citation>
    <scope>NUCLEOTIDE SEQUENCE [LARGE SCALE GENOMIC DNA]</scope>
    <source>
        <strain evidence="2">ATCC 17699 / DSM 428 / KCTC 22496 / NCIMB 10442 / H16 / Stanier 337</strain>
    </source>
</reference>
<proteinExistence type="predicted"/>
<evidence type="ECO:0008006" key="3">
    <source>
        <dbReference type="Google" id="ProtNLM"/>
    </source>
</evidence>
<gene>
    <name evidence="1" type="ordered locus">H16_A0279</name>
</gene>
<dbReference type="Proteomes" id="UP000008210">
    <property type="component" value="Chromosome 1"/>
</dbReference>
<dbReference type="AlphaFoldDB" id="Q0KEZ1"/>
<dbReference type="EMBL" id="AM260479">
    <property type="protein sequence ID" value="CAJ91430.1"/>
    <property type="molecule type" value="Genomic_DNA"/>
</dbReference>
<dbReference type="InterPro" id="IPR021317">
    <property type="entry name" value="DUF2917"/>
</dbReference>
<accession>Q0KEZ1</accession>
<dbReference type="KEGG" id="reh:H16_A0279"/>
<sequence length="144" mass="16207">MEAWRRKAPATVIIRHPRGPAPDATAGYEEWDMRELRTFELDEPGLPVSWRAGYGQTVCAVAGKLWVTVEGSPNDIWLEPGTELALPEGYRVWLSGDGAGARFTLAQVPAPWSLRRLVAWLRAMRHRVEEHSTDAFGECPRIWA</sequence>
<dbReference type="Pfam" id="PF11142">
    <property type="entry name" value="DUF2917"/>
    <property type="match status" value="1"/>
</dbReference>
<evidence type="ECO:0000313" key="2">
    <source>
        <dbReference type="Proteomes" id="UP000008210"/>
    </source>
</evidence>
<dbReference type="HOGENOM" id="CLU_149882_0_0_4"/>